<sequence>MLDRLPDTVLLQIWGYLIPHPHGPCSHHQAHHLAPFLRVCRRFYTLFLRQLHREVRLHSGAIPMVGKTIYPPSMMEIIENTCRNADIAAATQVLTVESWFVGQPRGMAFTADPVILETLLQSAQLSPDQESWWREALDASYYDAWLALLLLRLPNLRKLEIKNMAPGSPYLQSILTRLADPNDPLTGLSQLSELTITPPMFNHEFFLSDFVPFTQLPSMRKFHIVGALDHYPPPPAGVWEDNDAPRDNSSPPPTTPRTHPFNSPSNLTRITLRASSAITTLPTLLPHLPHLQSLTYNHHDPALHKAALESIRDCAKAAGLNPSMGLGISAAQARYLENISNTNTLNPSVLLPALTAARSSLQSLFISTTHVIRQNPREIRTQDLPGIPIGDLRDFQSLRILRMRVENLLPVERHEDRTVKTTQSTLWEVLPPSLEALYLEECDRAILPEIVDQLRQVVQSREQERDKHQQSTLFPVLKTVVLQQPNDEPDRVPFQFPRNMRSISRKKMEEMGRNRMAENDIQPEVWMELMGLKERFAVLGVELRVVDKMRDDREFPLRLE</sequence>
<dbReference type="Proteomes" id="UP000248423">
    <property type="component" value="Unassembled WGS sequence"/>
</dbReference>
<organism evidence="3 4">
    <name type="scientific">Aspergillus sclerotiicarbonarius (strain CBS 121057 / IBT 28362)</name>
    <dbReference type="NCBI Taxonomy" id="1448318"/>
    <lineage>
        <taxon>Eukaryota</taxon>
        <taxon>Fungi</taxon>
        <taxon>Dikarya</taxon>
        <taxon>Ascomycota</taxon>
        <taxon>Pezizomycotina</taxon>
        <taxon>Eurotiomycetes</taxon>
        <taxon>Eurotiomycetidae</taxon>
        <taxon>Eurotiales</taxon>
        <taxon>Aspergillaceae</taxon>
        <taxon>Aspergillus</taxon>
        <taxon>Aspergillus subgen. Circumdati</taxon>
    </lineage>
</organism>
<keyword evidence="4" id="KW-1185">Reference proteome</keyword>
<feature type="domain" description="Leucine-rich repeat" evidence="2">
    <location>
        <begin position="347"/>
        <end position="470"/>
    </location>
</feature>
<evidence type="ECO:0000256" key="1">
    <source>
        <dbReference type="SAM" id="MobiDB-lite"/>
    </source>
</evidence>
<dbReference type="OrthoDB" id="4431514at2759"/>
<proteinExistence type="predicted"/>
<evidence type="ECO:0000313" key="3">
    <source>
        <dbReference type="EMBL" id="PYI03543.1"/>
    </source>
</evidence>
<protein>
    <recommendedName>
        <fullName evidence="2">Leucine-rich repeat domain-containing protein</fullName>
    </recommendedName>
</protein>
<name>A0A319FBN1_ASPSB</name>
<reference evidence="3 4" key="1">
    <citation type="submission" date="2018-02" db="EMBL/GenBank/DDBJ databases">
        <title>The genomes of Aspergillus section Nigri reveals drivers in fungal speciation.</title>
        <authorList>
            <consortium name="DOE Joint Genome Institute"/>
            <person name="Vesth T.C."/>
            <person name="Nybo J."/>
            <person name="Theobald S."/>
            <person name="Brandl J."/>
            <person name="Frisvad J.C."/>
            <person name="Nielsen K.F."/>
            <person name="Lyhne E.K."/>
            <person name="Kogle M.E."/>
            <person name="Kuo A."/>
            <person name="Riley R."/>
            <person name="Clum A."/>
            <person name="Nolan M."/>
            <person name="Lipzen A."/>
            <person name="Salamov A."/>
            <person name="Henrissat B."/>
            <person name="Wiebenga A."/>
            <person name="De vries R.P."/>
            <person name="Grigoriev I.V."/>
            <person name="Mortensen U.H."/>
            <person name="Andersen M.R."/>
            <person name="Baker S.E."/>
        </authorList>
    </citation>
    <scope>NUCLEOTIDE SEQUENCE [LARGE SCALE GENOMIC DNA]</scope>
    <source>
        <strain evidence="3 4">CBS 121057</strain>
    </source>
</reference>
<dbReference type="InterPro" id="IPR032675">
    <property type="entry name" value="LRR_dom_sf"/>
</dbReference>
<dbReference type="AlphaFoldDB" id="A0A319FBN1"/>
<dbReference type="EMBL" id="KZ826379">
    <property type="protein sequence ID" value="PYI03543.1"/>
    <property type="molecule type" value="Genomic_DNA"/>
</dbReference>
<evidence type="ECO:0000313" key="4">
    <source>
        <dbReference type="Proteomes" id="UP000248423"/>
    </source>
</evidence>
<dbReference type="STRING" id="1448318.A0A319FBN1"/>
<accession>A0A319FBN1</accession>
<evidence type="ECO:0000259" key="2">
    <source>
        <dbReference type="Pfam" id="PF24969"/>
    </source>
</evidence>
<dbReference type="VEuPathDB" id="FungiDB:BO78DRAFT_193889"/>
<gene>
    <name evidence="3" type="ORF">BO78DRAFT_193889</name>
</gene>
<dbReference type="InterPro" id="IPR056867">
    <property type="entry name" value="LRR_15"/>
</dbReference>
<dbReference type="Pfam" id="PF24969">
    <property type="entry name" value="LRR_15"/>
    <property type="match status" value="1"/>
</dbReference>
<feature type="region of interest" description="Disordered" evidence="1">
    <location>
        <begin position="235"/>
        <end position="266"/>
    </location>
</feature>
<dbReference type="Gene3D" id="3.80.10.10">
    <property type="entry name" value="Ribonuclease Inhibitor"/>
    <property type="match status" value="1"/>
</dbReference>